<feature type="transmembrane region" description="Helical" evidence="1">
    <location>
        <begin position="20"/>
        <end position="37"/>
    </location>
</feature>
<proteinExistence type="predicted"/>
<reference evidence="2" key="1">
    <citation type="journal article" date="2021" name="Proc. Natl. Acad. Sci. U.S.A.">
        <title>A Catalog of Tens of Thousands of Viruses from Human Metagenomes Reveals Hidden Associations with Chronic Diseases.</title>
        <authorList>
            <person name="Tisza M.J."/>
            <person name="Buck C.B."/>
        </authorList>
    </citation>
    <scope>NUCLEOTIDE SEQUENCE</scope>
    <source>
        <strain evidence="2">CtMRT7</strain>
    </source>
</reference>
<name>A0A8S5SRN2_9CAUD</name>
<sequence length="38" mass="4391">MPVSQLFSFVPLLWLHDTTYQVGCLLASCLIIKYIIYT</sequence>
<evidence type="ECO:0000256" key="1">
    <source>
        <dbReference type="SAM" id="Phobius"/>
    </source>
</evidence>
<keyword evidence="1" id="KW-0812">Transmembrane</keyword>
<evidence type="ECO:0000313" key="2">
    <source>
        <dbReference type="EMBL" id="DAF53657.1"/>
    </source>
</evidence>
<accession>A0A8S5SRN2</accession>
<dbReference type="EMBL" id="BK032661">
    <property type="protein sequence ID" value="DAF53657.1"/>
    <property type="molecule type" value="Genomic_DNA"/>
</dbReference>
<protein>
    <submittedName>
        <fullName evidence="2">Uncharacterized protein</fullName>
    </submittedName>
</protein>
<organism evidence="2">
    <name type="scientific">Siphoviridae sp. ctMRT7</name>
    <dbReference type="NCBI Taxonomy" id="2827855"/>
    <lineage>
        <taxon>Viruses</taxon>
        <taxon>Duplodnaviria</taxon>
        <taxon>Heunggongvirae</taxon>
        <taxon>Uroviricota</taxon>
        <taxon>Caudoviricetes</taxon>
    </lineage>
</organism>
<keyword evidence="1" id="KW-1133">Transmembrane helix</keyword>
<keyword evidence="1" id="KW-0472">Membrane</keyword>